<dbReference type="EMBL" id="WBVO01000011">
    <property type="protein sequence ID" value="KAB2807341.1"/>
    <property type="molecule type" value="Genomic_DNA"/>
</dbReference>
<keyword evidence="1" id="KW-1133">Transmembrane helix</keyword>
<keyword evidence="3" id="KW-0482">Metalloprotease</keyword>
<dbReference type="AlphaFoldDB" id="A0A6N6RJI1"/>
<dbReference type="GO" id="GO:0004175">
    <property type="term" value="F:endopeptidase activity"/>
    <property type="evidence" value="ECO:0007669"/>
    <property type="project" value="UniProtKB-ARBA"/>
</dbReference>
<feature type="transmembrane region" description="Helical" evidence="1">
    <location>
        <begin position="6"/>
        <end position="39"/>
    </location>
</feature>
<accession>A0A6N6RJI1</accession>
<keyword evidence="3" id="KW-0378">Hydrolase</keyword>
<dbReference type="Proteomes" id="UP000468650">
    <property type="component" value="Unassembled WGS sequence"/>
</dbReference>
<keyword evidence="4" id="KW-1185">Reference proteome</keyword>
<dbReference type="RefSeq" id="WP_151668148.1">
    <property type="nucleotide sequence ID" value="NZ_WBVO01000011.1"/>
</dbReference>
<feature type="transmembrane region" description="Helical" evidence="1">
    <location>
        <begin position="60"/>
        <end position="79"/>
    </location>
</feature>
<dbReference type="OrthoDB" id="9779573at2"/>
<gene>
    <name evidence="3" type="ORF">F8C67_12240</name>
</gene>
<feature type="transmembrane region" description="Helical" evidence="1">
    <location>
        <begin position="189"/>
        <end position="210"/>
    </location>
</feature>
<evidence type="ECO:0000313" key="4">
    <source>
        <dbReference type="Proteomes" id="UP000468650"/>
    </source>
</evidence>
<dbReference type="GO" id="GO:0006508">
    <property type="term" value="P:proteolysis"/>
    <property type="evidence" value="ECO:0007669"/>
    <property type="project" value="UniProtKB-KW"/>
</dbReference>
<comment type="caution">
    <text evidence="3">The sequence shown here is derived from an EMBL/GenBank/DDBJ whole genome shotgun (WGS) entry which is preliminary data.</text>
</comment>
<evidence type="ECO:0000313" key="3">
    <source>
        <dbReference type="EMBL" id="KAB2807341.1"/>
    </source>
</evidence>
<dbReference type="PANTHER" id="PTHR39430:SF1">
    <property type="entry name" value="PROTEASE"/>
    <property type="match status" value="1"/>
</dbReference>
<feature type="transmembrane region" description="Helical" evidence="1">
    <location>
        <begin position="166"/>
        <end position="184"/>
    </location>
</feature>
<protein>
    <submittedName>
        <fullName evidence="3">CPBP family intramembrane metalloprotease</fullName>
    </submittedName>
</protein>
<dbReference type="GO" id="GO:0008237">
    <property type="term" value="F:metallopeptidase activity"/>
    <property type="evidence" value="ECO:0007669"/>
    <property type="project" value="UniProtKB-KW"/>
</dbReference>
<dbReference type="InterPro" id="IPR003675">
    <property type="entry name" value="Rce1/LyrA-like_dom"/>
</dbReference>
<proteinExistence type="predicted"/>
<evidence type="ECO:0000256" key="1">
    <source>
        <dbReference type="SAM" id="Phobius"/>
    </source>
</evidence>
<reference evidence="3 4" key="1">
    <citation type="submission" date="2019-09" db="EMBL/GenBank/DDBJ databases">
        <title>Genomes of family Cryomorphaceae.</title>
        <authorList>
            <person name="Bowman J.P."/>
        </authorList>
    </citation>
    <scope>NUCLEOTIDE SEQUENCE [LARGE SCALE GENOMIC DNA]</scope>
    <source>
        <strain evidence="3 4">LMG 25704</strain>
    </source>
</reference>
<dbReference type="GO" id="GO:0080120">
    <property type="term" value="P:CAAX-box protein maturation"/>
    <property type="evidence" value="ECO:0007669"/>
    <property type="project" value="UniProtKB-ARBA"/>
</dbReference>
<dbReference type="PANTHER" id="PTHR39430">
    <property type="entry name" value="MEMBRANE-ASSOCIATED PROTEASE-RELATED"/>
    <property type="match status" value="1"/>
</dbReference>
<dbReference type="Pfam" id="PF02517">
    <property type="entry name" value="Rce1-like"/>
    <property type="match status" value="1"/>
</dbReference>
<name>A0A6N6RJI1_9FLAO</name>
<feature type="transmembrane region" description="Helical" evidence="1">
    <location>
        <begin position="142"/>
        <end position="160"/>
    </location>
</feature>
<feature type="transmembrane region" description="Helical" evidence="1">
    <location>
        <begin position="107"/>
        <end position="130"/>
    </location>
</feature>
<feature type="domain" description="CAAX prenyl protease 2/Lysostaphin resistance protein A-like" evidence="2">
    <location>
        <begin position="106"/>
        <end position="201"/>
    </location>
</feature>
<keyword evidence="3" id="KW-0645">Protease</keyword>
<keyword evidence="1" id="KW-0472">Membrane</keyword>
<evidence type="ECO:0000259" key="2">
    <source>
        <dbReference type="Pfam" id="PF02517"/>
    </source>
</evidence>
<keyword evidence="1" id="KW-0812">Transmembrane</keyword>
<sequence>MKYSLSILTIAVIVLFPHAGLIPFFGYSIPILLLTWFVLKRSNETFSDIGFSFVRFEPKALLVGVLCAGAIVAFMQLAFNPLLDSIVDLEYDDSGLNETIRGGKLQFLLMVAMGWLIGGVYEEIVFHGFIFTRLEKMIGGKYATQISFVITSLLFGLYHAQLGSFGVINALVIGMGYLGLFLFFKRNLWYAIVCHGAYNTIIMTLIYLGYL</sequence>
<organism evidence="3 4">
    <name type="scientific">Phaeocystidibacter luteus</name>
    <dbReference type="NCBI Taxonomy" id="911197"/>
    <lineage>
        <taxon>Bacteria</taxon>
        <taxon>Pseudomonadati</taxon>
        <taxon>Bacteroidota</taxon>
        <taxon>Flavobacteriia</taxon>
        <taxon>Flavobacteriales</taxon>
        <taxon>Phaeocystidibacteraceae</taxon>
        <taxon>Phaeocystidibacter</taxon>
    </lineage>
</organism>